<dbReference type="EMBL" id="CABVHF010000002">
    <property type="protein sequence ID" value="VVM63850.1"/>
    <property type="molecule type" value="Genomic_DNA"/>
</dbReference>
<dbReference type="InterPro" id="IPR029063">
    <property type="entry name" value="SAM-dependent_MTases_sf"/>
</dbReference>
<dbReference type="GO" id="GO:0102208">
    <property type="term" value="F:2-polyprenyl-6-hydroxyphenol methylase activity"/>
    <property type="evidence" value="ECO:0007669"/>
    <property type="project" value="UniProtKB-EC"/>
</dbReference>
<proteinExistence type="predicted"/>
<dbReference type="Proteomes" id="UP000399692">
    <property type="component" value="Unassembled WGS sequence"/>
</dbReference>
<name>A0A5E6R7A5_PSEFL</name>
<dbReference type="Gene3D" id="3.40.50.150">
    <property type="entry name" value="Vaccinia Virus protein VP39"/>
    <property type="match status" value="1"/>
</dbReference>
<evidence type="ECO:0000313" key="1">
    <source>
        <dbReference type="EMBL" id="VVM63850.1"/>
    </source>
</evidence>
<sequence length="242" mass="27387">MNNTLDTFIGAYSDSFGYAYDNNIMLNWYPRRIMELCGPELSLLELGIGHGFSTNRFSRYFNSHTVIDGSPSVIAQFQAQYPDSPAHIVEGYFETFETDQRFDLIVMGFVLEHVEDPQVVLRHFRQYLKPNGRCFVLVPNAQSLHRRFGHAAGLLDDMMVLGQGDHELGHLRAYSLDTLTQELEQAGLRVVRKEGLFLKPFMTSQMKSLELSESITTAMCTVAIDYPELSCALMLEATVADL</sequence>
<evidence type="ECO:0000313" key="2">
    <source>
        <dbReference type="Proteomes" id="UP000399692"/>
    </source>
</evidence>
<dbReference type="GO" id="GO:0032259">
    <property type="term" value="P:methylation"/>
    <property type="evidence" value="ECO:0007669"/>
    <property type="project" value="UniProtKB-KW"/>
</dbReference>
<dbReference type="RefSeq" id="WP_150569783.1">
    <property type="nucleotide sequence ID" value="NZ_CABVHC010000034.1"/>
</dbReference>
<keyword evidence="1" id="KW-0830">Ubiquinone</keyword>
<organism evidence="1 2">
    <name type="scientific">Pseudomonas fluorescens</name>
    <dbReference type="NCBI Taxonomy" id="294"/>
    <lineage>
        <taxon>Bacteria</taxon>
        <taxon>Pseudomonadati</taxon>
        <taxon>Pseudomonadota</taxon>
        <taxon>Gammaproteobacteria</taxon>
        <taxon>Pseudomonadales</taxon>
        <taxon>Pseudomonadaceae</taxon>
        <taxon>Pseudomonas</taxon>
    </lineage>
</organism>
<dbReference type="CDD" id="cd02440">
    <property type="entry name" value="AdoMet_MTases"/>
    <property type="match status" value="1"/>
</dbReference>
<dbReference type="OrthoDB" id="8564939at2"/>
<dbReference type="EC" id="2.1.1.222" evidence="1"/>
<keyword evidence="1" id="KW-0808">Transferase</keyword>
<gene>
    <name evidence="1" type="primary">ubiG_2</name>
    <name evidence="1" type="ORF">PS631_01432</name>
</gene>
<dbReference type="Pfam" id="PF13489">
    <property type="entry name" value="Methyltransf_23"/>
    <property type="match status" value="1"/>
</dbReference>
<keyword evidence="1" id="KW-0489">Methyltransferase</keyword>
<accession>A0A5E6R7A5</accession>
<protein>
    <submittedName>
        <fullName evidence="1">Ubiquinone biosynthesis O-methyltransferase</fullName>
        <ecNumber evidence="1">2.1.1.222</ecNumber>
    </submittedName>
</protein>
<reference evidence="1 2" key="1">
    <citation type="submission" date="2019-09" db="EMBL/GenBank/DDBJ databases">
        <authorList>
            <person name="Chandra G."/>
            <person name="Truman W A."/>
        </authorList>
    </citation>
    <scope>NUCLEOTIDE SEQUENCE [LARGE SCALE GENOMIC DNA]</scope>
    <source>
        <strain evidence="1">PS631</strain>
    </source>
</reference>
<dbReference type="AlphaFoldDB" id="A0A5E6R7A5"/>
<dbReference type="PANTHER" id="PTHR43861">
    <property type="entry name" value="TRANS-ACONITATE 2-METHYLTRANSFERASE-RELATED"/>
    <property type="match status" value="1"/>
</dbReference>
<dbReference type="SUPFAM" id="SSF53335">
    <property type="entry name" value="S-adenosyl-L-methionine-dependent methyltransferases"/>
    <property type="match status" value="1"/>
</dbReference>